<keyword evidence="3" id="KW-1185">Reference proteome</keyword>
<sequence>MVVSEKFRPITVPPQSRSYLNNTTIHSMSSQSFKGESGWVQWFPQSHTCPELQSAREVVGDSKEFLRTRLRKLGRKESVALTTILSHSKRRGQVSPSKSRIGVFDALEELSLDELSSYVNDQVAMMKIADDHLESRRSKGLHRVATRAQSLTVAFDRFLKAYSGVVDIVNLADAQYGNVASSTLSLFYSMIITKVDAERSIRDAMMDIADRLPEYRIYGRIFPDKEFGKMLADAYGTIIKFARNVTVYLQGHGIWRFTSQLVHVGKFEAMCEDMTRVSNRVIRRSDVLLAEMVDRLEKDNEELRKRDDVRLVKDIRNLLNVQEYQLESTLRIFDNYRRFIKPQFDNDRRRDRMTLERLYQVPEYKAWRAPESSMLLLFGRNEQSREATRHSWLSPVLMEVAESLLTSEETTEPGRNTQSATVIDSRNNIAFEDCNERSTLDGGLSRLIFQLLQRNPKLLRLAHDFDYVESHIAKSQNCSDGNHEVRVESLRDALLRIVNIHHRTVHLIVNRPDQCNGEEESCSEYLSVLAWLVQRATVELKILVVVKGEQWDYNRRKKELDVPADVEKFHVVEINQRRL</sequence>
<proteinExistence type="predicted"/>
<gene>
    <name evidence="2" type="ORF">PDIGIT_LOCUS9313</name>
</gene>
<dbReference type="EMBL" id="CAOQHR010000006">
    <property type="protein sequence ID" value="CAI6336221.1"/>
    <property type="molecule type" value="Genomic_DNA"/>
</dbReference>
<protein>
    <recommendedName>
        <fullName evidence="1">DUF7708 domain-containing protein</fullName>
    </recommendedName>
</protein>
<accession>A0A9W4UJV4</accession>
<organism evidence="2 3">
    <name type="scientific">Periconia digitata</name>
    <dbReference type="NCBI Taxonomy" id="1303443"/>
    <lineage>
        <taxon>Eukaryota</taxon>
        <taxon>Fungi</taxon>
        <taxon>Dikarya</taxon>
        <taxon>Ascomycota</taxon>
        <taxon>Pezizomycotina</taxon>
        <taxon>Dothideomycetes</taxon>
        <taxon>Pleosporomycetidae</taxon>
        <taxon>Pleosporales</taxon>
        <taxon>Massarineae</taxon>
        <taxon>Periconiaceae</taxon>
        <taxon>Periconia</taxon>
    </lineage>
</organism>
<evidence type="ECO:0000313" key="3">
    <source>
        <dbReference type="Proteomes" id="UP001152607"/>
    </source>
</evidence>
<dbReference type="Proteomes" id="UP001152607">
    <property type="component" value="Unassembled WGS sequence"/>
</dbReference>
<dbReference type="InterPro" id="IPR056125">
    <property type="entry name" value="DUF7708"/>
</dbReference>
<evidence type="ECO:0000313" key="2">
    <source>
        <dbReference type="EMBL" id="CAI6336221.1"/>
    </source>
</evidence>
<dbReference type="OrthoDB" id="5389929at2759"/>
<comment type="caution">
    <text evidence="2">The sequence shown here is derived from an EMBL/GenBank/DDBJ whole genome shotgun (WGS) entry which is preliminary data.</text>
</comment>
<name>A0A9W4UJV4_9PLEO</name>
<dbReference type="Pfam" id="PF24809">
    <property type="entry name" value="DUF7708"/>
    <property type="match status" value="1"/>
</dbReference>
<reference evidence="2" key="1">
    <citation type="submission" date="2023-01" db="EMBL/GenBank/DDBJ databases">
        <authorList>
            <person name="Van Ghelder C."/>
            <person name="Rancurel C."/>
        </authorList>
    </citation>
    <scope>NUCLEOTIDE SEQUENCE</scope>
    <source>
        <strain evidence="2">CNCM I-4278</strain>
    </source>
</reference>
<feature type="domain" description="DUF7708" evidence="1">
    <location>
        <begin position="154"/>
        <end position="281"/>
    </location>
</feature>
<dbReference type="AlphaFoldDB" id="A0A9W4UJV4"/>
<evidence type="ECO:0000259" key="1">
    <source>
        <dbReference type="Pfam" id="PF24809"/>
    </source>
</evidence>